<dbReference type="Pfam" id="PF05552">
    <property type="entry name" value="MS_channel_1st_1"/>
    <property type="match status" value="2"/>
</dbReference>
<feature type="transmembrane region" description="Helical" evidence="2">
    <location>
        <begin position="182"/>
        <end position="207"/>
    </location>
</feature>
<evidence type="ECO:0000256" key="2">
    <source>
        <dbReference type="SAM" id="Phobius"/>
    </source>
</evidence>
<organism evidence="3 4">
    <name type="scientific">Catenulispora subtropica</name>
    <dbReference type="NCBI Taxonomy" id="450798"/>
    <lineage>
        <taxon>Bacteria</taxon>
        <taxon>Bacillati</taxon>
        <taxon>Actinomycetota</taxon>
        <taxon>Actinomycetes</taxon>
        <taxon>Catenulisporales</taxon>
        <taxon>Catenulisporaceae</taxon>
        <taxon>Catenulispora</taxon>
    </lineage>
</organism>
<feature type="transmembrane region" description="Helical" evidence="2">
    <location>
        <begin position="86"/>
        <end position="103"/>
    </location>
</feature>
<feature type="transmembrane region" description="Helical" evidence="2">
    <location>
        <begin position="123"/>
        <end position="143"/>
    </location>
</feature>
<dbReference type="EMBL" id="BAAAQM010000041">
    <property type="protein sequence ID" value="GAA1988914.1"/>
    <property type="molecule type" value="Genomic_DNA"/>
</dbReference>
<sequence length="270" mass="28836">MGPRLAISVDWGQGITSAWSSVVNIIPKLIAFAVIMLVGWLICKAIARLVDVVLRRIGVERMAERAGSQRFLAGSKWDATAILTKVVYYGLLLVVLQLALGVFGPNPISDMIHSVVAWLPKLIVAMIIFGVAMALANVVRELVTNILSSFSYGKTLGWIAWAFIAFFGTIAALAQVGIANFVLGPILVAVLATIAGVAVVGVGGGLIQPMRSRWERMLTKAELETVRVASTTDLSAYQMGRHDAEAGLPTAPPTTQQPQQPYGREPGTTA</sequence>
<feature type="transmembrane region" description="Helical" evidence="2">
    <location>
        <begin position="155"/>
        <end position="176"/>
    </location>
</feature>
<name>A0ABP5E429_9ACTN</name>
<reference evidence="4" key="1">
    <citation type="journal article" date="2019" name="Int. J. Syst. Evol. Microbiol.">
        <title>The Global Catalogue of Microorganisms (GCM) 10K type strain sequencing project: providing services to taxonomists for standard genome sequencing and annotation.</title>
        <authorList>
            <consortium name="The Broad Institute Genomics Platform"/>
            <consortium name="The Broad Institute Genome Sequencing Center for Infectious Disease"/>
            <person name="Wu L."/>
            <person name="Ma J."/>
        </authorList>
    </citation>
    <scope>NUCLEOTIDE SEQUENCE [LARGE SCALE GENOMIC DNA]</scope>
    <source>
        <strain evidence="4">JCM 16013</strain>
    </source>
</reference>
<feature type="region of interest" description="Disordered" evidence="1">
    <location>
        <begin position="244"/>
        <end position="270"/>
    </location>
</feature>
<gene>
    <name evidence="3" type="ORF">GCM10009838_59710</name>
</gene>
<keyword evidence="2" id="KW-0812">Transmembrane</keyword>
<evidence type="ECO:0000256" key="1">
    <source>
        <dbReference type="SAM" id="MobiDB-lite"/>
    </source>
</evidence>
<proteinExistence type="predicted"/>
<evidence type="ECO:0000313" key="3">
    <source>
        <dbReference type="EMBL" id="GAA1988914.1"/>
    </source>
</evidence>
<accession>A0ABP5E429</accession>
<keyword evidence="4" id="KW-1185">Reference proteome</keyword>
<comment type="caution">
    <text evidence="3">The sequence shown here is derived from an EMBL/GenBank/DDBJ whole genome shotgun (WGS) entry which is preliminary data.</text>
</comment>
<evidence type="ECO:0000313" key="4">
    <source>
        <dbReference type="Proteomes" id="UP001499854"/>
    </source>
</evidence>
<dbReference type="InterPro" id="IPR008910">
    <property type="entry name" value="MSC_TM_helix"/>
</dbReference>
<protein>
    <submittedName>
        <fullName evidence="3">Uncharacterized protein</fullName>
    </submittedName>
</protein>
<keyword evidence="2" id="KW-1133">Transmembrane helix</keyword>
<keyword evidence="2" id="KW-0472">Membrane</keyword>
<dbReference type="RefSeq" id="WP_344660478.1">
    <property type="nucleotide sequence ID" value="NZ_BAAAQM010000041.1"/>
</dbReference>
<feature type="transmembrane region" description="Helical" evidence="2">
    <location>
        <begin position="29"/>
        <end position="47"/>
    </location>
</feature>
<dbReference type="Proteomes" id="UP001499854">
    <property type="component" value="Unassembled WGS sequence"/>
</dbReference>